<sequence length="119" mass="13198">MKQVFAETAKKENVTGWQGKKSDLGAQHSKYQPTWPIQSELITEVERPKTQLNVGVEIWSAVEWIAKKYSMGQVCGEAPAVEEAGVNIIPMPLVDHGGVAEKCEMRGKFLQKEVTGKDI</sequence>
<dbReference type="Proteomes" id="UP000235965">
    <property type="component" value="Unassembled WGS sequence"/>
</dbReference>
<dbReference type="AlphaFoldDB" id="A0A2J7R281"/>
<proteinExistence type="predicted"/>
<keyword evidence="2" id="KW-1185">Reference proteome</keyword>
<accession>A0A2J7R281</accession>
<reference evidence="1 2" key="1">
    <citation type="submission" date="2017-12" db="EMBL/GenBank/DDBJ databases">
        <title>Hemimetabolous genomes reveal molecular basis of termite eusociality.</title>
        <authorList>
            <person name="Harrison M.C."/>
            <person name="Jongepier E."/>
            <person name="Robertson H.M."/>
            <person name="Arning N."/>
            <person name="Bitard-Feildel T."/>
            <person name="Chao H."/>
            <person name="Childers C.P."/>
            <person name="Dinh H."/>
            <person name="Doddapaneni H."/>
            <person name="Dugan S."/>
            <person name="Gowin J."/>
            <person name="Greiner C."/>
            <person name="Han Y."/>
            <person name="Hu H."/>
            <person name="Hughes D.S.T."/>
            <person name="Huylmans A.-K."/>
            <person name="Kemena C."/>
            <person name="Kremer L.P.M."/>
            <person name="Lee S.L."/>
            <person name="Lopez-Ezquerra A."/>
            <person name="Mallet L."/>
            <person name="Monroy-Kuhn J.M."/>
            <person name="Moser A."/>
            <person name="Murali S.C."/>
            <person name="Muzny D.M."/>
            <person name="Otani S."/>
            <person name="Piulachs M.-D."/>
            <person name="Poelchau M."/>
            <person name="Qu J."/>
            <person name="Schaub F."/>
            <person name="Wada-Katsumata A."/>
            <person name="Worley K.C."/>
            <person name="Xie Q."/>
            <person name="Ylla G."/>
            <person name="Poulsen M."/>
            <person name="Gibbs R.A."/>
            <person name="Schal C."/>
            <person name="Richards S."/>
            <person name="Belles X."/>
            <person name="Korb J."/>
            <person name="Bornberg-Bauer E."/>
        </authorList>
    </citation>
    <scope>NUCLEOTIDE SEQUENCE [LARGE SCALE GENOMIC DNA]</scope>
    <source>
        <tissue evidence="1">Whole body</tissue>
    </source>
</reference>
<protein>
    <submittedName>
        <fullName evidence="1">Uncharacterized protein</fullName>
    </submittedName>
</protein>
<dbReference type="InParanoid" id="A0A2J7R281"/>
<evidence type="ECO:0000313" key="1">
    <source>
        <dbReference type="EMBL" id="PNF34950.1"/>
    </source>
</evidence>
<comment type="caution">
    <text evidence="1">The sequence shown here is derived from an EMBL/GenBank/DDBJ whole genome shotgun (WGS) entry which is preliminary data.</text>
</comment>
<organism evidence="1 2">
    <name type="scientific">Cryptotermes secundus</name>
    <dbReference type="NCBI Taxonomy" id="105785"/>
    <lineage>
        <taxon>Eukaryota</taxon>
        <taxon>Metazoa</taxon>
        <taxon>Ecdysozoa</taxon>
        <taxon>Arthropoda</taxon>
        <taxon>Hexapoda</taxon>
        <taxon>Insecta</taxon>
        <taxon>Pterygota</taxon>
        <taxon>Neoptera</taxon>
        <taxon>Polyneoptera</taxon>
        <taxon>Dictyoptera</taxon>
        <taxon>Blattodea</taxon>
        <taxon>Blattoidea</taxon>
        <taxon>Termitoidae</taxon>
        <taxon>Kalotermitidae</taxon>
        <taxon>Cryptotermitinae</taxon>
        <taxon>Cryptotermes</taxon>
    </lineage>
</organism>
<evidence type="ECO:0000313" key="2">
    <source>
        <dbReference type="Proteomes" id="UP000235965"/>
    </source>
</evidence>
<name>A0A2J7R281_9NEOP</name>
<dbReference type="EMBL" id="NEVH01007851">
    <property type="protein sequence ID" value="PNF34950.1"/>
    <property type="molecule type" value="Genomic_DNA"/>
</dbReference>
<gene>
    <name evidence="1" type="ORF">B7P43_G18174</name>
</gene>